<dbReference type="Gene3D" id="1.10.10.10">
    <property type="entry name" value="Winged helix-like DNA-binding domain superfamily/Winged helix DNA-binding domain"/>
    <property type="match status" value="1"/>
</dbReference>
<dbReference type="Gene3D" id="3.30.70.920">
    <property type="match status" value="1"/>
</dbReference>
<dbReference type="EMBL" id="BSYI01000056">
    <property type="protein sequence ID" value="GMG85251.1"/>
    <property type="molecule type" value="Genomic_DNA"/>
</dbReference>
<dbReference type="PANTHER" id="PTHR30154">
    <property type="entry name" value="LEUCINE-RESPONSIVE REGULATORY PROTEIN"/>
    <property type="match status" value="1"/>
</dbReference>
<dbReference type="InterPro" id="IPR011991">
    <property type="entry name" value="ArsR-like_HTH"/>
</dbReference>
<protein>
    <submittedName>
        <fullName evidence="5">Lrp/AsnC family transcriptional regulator</fullName>
    </submittedName>
</protein>
<dbReference type="SMART" id="SM00344">
    <property type="entry name" value="HTH_ASNC"/>
    <property type="match status" value="1"/>
</dbReference>
<evidence type="ECO:0000256" key="3">
    <source>
        <dbReference type="ARBA" id="ARBA00023163"/>
    </source>
</evidence>
<dbReference type="InterPro" id="IPR019885">
    <property type="entry name" value="Tscrpt_reg_HTH_AsnC-type_CS"/>
</dbReference>
<dbReference type="RefSeq" id="WP_285674538.1">
    <property type="nucleotide sequence ID" value="NZ_BSYI01000056.1"/>
</dbReference>
<dbReference type="InterPro" id="IPR019887">
    <property type="entry name" value="Tscrpt_reg_AsnC/Lrp_C"/>
</dbReference>
<comment type="caution">
    <text evidence="5">The sequence shown here is derived from an EMBL/GenBank/DDBJ whole genome shotgun (WGS) entry which is preliminary data.</text>
</comment>
<accession>A0ABQ6LT61</accession>
<evidence type="ECO:0000259" key="4">
    <source>
        <dbReference type="PROSITE" id="PS50956"/>
    </source>
</evidence>
<organism evidence="5 6">
    <name type="scientific">Paralimibaculum aggregatum</name>
    <dbReference type="NCBI Taxonomy" id="3036245"/>
    <lineage>
        <taxon>Bacteria</taxon>
        <taxon>Pseudomonadati</taxon>
        <taxon>Pseudomonadota</taxon>
        <taxon>Alphaproteobacteria</taxon>
        <taxon>Rhodobacterales</taxon>
        <taxon>Paracoccaceae</taxon>
        <taxon>Paralimibaculum</taxon>
    </lineage>
</organism>
<evidence type="ECO:0000256" key="2">
    <source>
        <dbReference type="ARBA" id="ARBA00023125"/>
    </source>
</evidence>
<keyword evidence="3" id="KW-0804">Transcription</keyword>
<evidence type="ECO:0000313" key="5">
    <source>
        <dbReference type="EMBL" id="GMG85251.1"/>
    </source>
</evidence>
<proteinExistence type="predicted"/>
<evidence type="ECO:0000256" key="1">
    <source>
        <dbReference type="ARBA" id="ARBA00023015"/>
    </source>
</evidence>
<feature type="domain" description="HTH asnC-type" evidence="4">
    <location>
        <begin position="3"/>
        <end position="64"/>
    </location>
</feature>
<dbReference type="InterPro" id="IPR011008">
    <property type="entry name" value="Dimeric_a/b-barrel"/>
</dbReference>
<dbReference type="InterPro" id="IPR019888">
    <property type="entry name" value="Tscrpt_reg_AsnC-like"/>
</dbReference>
<dbReference type="Pfam" id="PF13412">
    <property type="entry name" value="HTH_24"/>
    <property type="match status" value="1"/>
</dbReference>
<dbReference type="PROSITE" id="PS00519">
    <property type="entry name" value="HTH_ASNC_1"/>
    <property type="match status" value="1"/>
</dbReference>
<dbReference type="PROSITE" id="PS50956">
    <property type="entry name" value="HTH_ASNC_2"/>
    <property type="match status" value="1"/>
</dbReference>
<keyword evidence="1" id="KW-0805">Transcription regulation</keyword>
<dbReference type="InterPro" id="IPR036388">
    <property type="entry name" value="WH-like_DNA-bd_sf"/>
</dbReference>
<evidence type="ECO:0000313" key="6">
    <source>
        <dbReference type="Proteomes" id="UP001239909"/>
    </source>
</evidence>
<dbReference type="InterPro" id="IPR036390">
    <property type="entry name" value="WH_DNA-bd_sf"/>
</dbReference>
<sequence>MKLDRRDVAILEALQAEGRISKLALAERVGLSPTPCWNRLKKLEDAGIIEGYGARVDLKRIGPHTVVFVAVELADHTAARFARFEQAVKLLDEITGAWALGGGFDYLLQTVTPDIDAYQRLIDHLLEREIGVARYYSYVVTKPVKGPAAPPIALLLGG</sequence>
<dbReference type="Proteomes" id="UP001239909">
    <property type="component" value="Unassembled WGS sequence"/>
</dbReference>
<dbReference type="CDD" id="cd00090">
    <property type="entry name" value="HTH_ARSR"/>
    <property type="match status" value="1"/>
</dbReference>
<reference evidence="5 6" key="1">
    <citation type="submission" date="2023-04" db="EMBL/GenBank/DDBJ databases">
        <title>Marinoamorphus aggregata gen. nov., sp. Nov., isolate from tissue of brittle star Ophioplocus japonicus.</title>
        <authorList>
            <person name="Kawano K."/>
            <person name="Sawayama S."/>
            <person name="Nakagawa S."/>
        </authorList>
    </citation>
    <scope>NUCLEOTIDE SEQUENCE [LARGE SCALE GENOMIC DNA]</scope>
    <source>
        <strain evidence="5 6">NKW23</strain>
    </source>
</reference>
<dbReference type="Pfam" id="PF01037">
    <property type="entry name" value="AsnC_trans_reg"/>
    <property type="match status" value="1"/>
</dbReference>
<dbReference type="SUPFAM" id="SSF54909">
    <property type="entry name" value="Dimeric alpha+beta barrel"/>
    <property type="match status" value="1"/>
</dbReference>
<dbReference type="PANTHER" id="PTHR30154:SF34">
    <property type="entry name" value="TRANSCRIPTIONAL REGULATOR AZLB"/>
    <property type="match status" value="1"/>
</dbReference>
<dbReference type="InterPro" id="IPR000485">
    <property type="entry name" value="AsnC-type_HTH_dom"/>
</dbReference>
<keyword evidence="2" id="KW-0238">DNA-binding</keyword>
<dbReference type="PRINTS" id="PR00033">
    <property type="entry name" value="HTHASNC"/>
</dbReference>
<keyword evidence="6" id="KW-1185">Reference proteome</keyword>
<name>A0ABQ6LT61_9RHOB</name>
<dbReference type="SUPFAM" id="SSF46785">
    <property type="entry name" value="Winged helix' DNA-binding domain"/>
    <property type="match status" value="1"/>
</dbReference>
<gene>
    <name evidence="5" type="ORF">LNKW23_44680</name>
</gene>